<accession>A0ACB9I1F9</accession>
<name>A0ACB9I1F9_9ASTR</name>
<dbReference type="Proteomes" id="UP001056120">
    <property type="component" value="Linkage Group LG10"/>
</dbReference>
<proteinExistence type="predicted"/>
<organism evidence="1 2">
    <name type="scientific">Smallanthus sonchifolius</name>
    <dbReference type="NCBI Taxonomy" id="185202"/>
    <lineage>
        <taxon>Eukaryota</taxon>
        <taxon>Viridiplantae</taxon>
        <taxon>Streptophyta</taxon>
        <taxon>Embryophyta</taxon>
        <taxon>Tracheophyta</taxon>
        <taxon>Spermatophyta</taxon>
        <taxon>Magnoliopsida</taxon>
        <taxon>eudicotyledons</taxon>
        <taxon>Gunneridae</taxon>
        <taxon>Pentapetalae</taxon>
        <taxon>asterids</taxon>
        <taxon>campanulids</taxon>
        <taxon>Asterales</taxon>
        <taxon>Asteraceae</taxon>
        <taxon>Asteroideae</taxon>
        <taxon>Heliantheae alliance</taxon>
        <taxon>Millerieae</taxon>
        <taxon>Smallanthus</taxon>
    </lineage>
</organism>
<evidence type="ECO:0000313" key="1">
    <source>
        <dbReference type="EMBL" id="KAI3801553.1"/>
    </source>
</evidence>
<dbReference type="EMBL" id="CM042027">
    <property type="protein sequence ID" value="KAI3801553.1"/>
    <property type="molecule type" value="Genomic_DNA"/>
</dbReference>
<comment type="caution">
    <text evidence="1">The sequence shown here is derived from an EMBL/GenBank/DDBJ whole genome shotgun (WGS) entry which is preliminary data.</text>
</comment>
<sequence length="160" mass="17112">MMCFVAVIVVTGLVVGLGILGRNIHSKSHKCSGDECSGDECSISDYSPPSPFQIPFPSLPNYNPSDPTASSTSPPPPPETYLSPPICPCGRLCVSPEADVHLRSTKGCILGELYAGKPIMPGRTEVEQLHKVFKLCGSASDNYWITSKLPHSAVFKPVQP</sequence>
<evidence type="ECO:0000313" key="2">
    <source>
        <dbReference type="Proteomes" id="UP001056120"/>
    </source>
</evidence>
<keyword evidence="2" id="KW-1185">Reference proteome</keyword>
<gene>
    <name evidence="1" type="ORF">L1987_29661</name>
</gene>
<reference evidence="2" key="1">
    <citation type="journal article" date="2022" name="Mol. Ecol. Resour.">
        <title>The genomes of chicory, endive, great burdock and yacon provide insights into Asteraceae palaeo-polyploidization history and plant inulin production.</title>
        <authorList>
            <person name="Fan W."/>
            <person name="Wang S."/>
            <person name="Wang H."/>
            <person name="Wang A."/>
            <person name="Jiang F."/>
            <person name="Liu H."/>
            <person name="Zhao H."/>
            <person name="Xu D."/>
            <person name="Zhang Y."/>
        </authorList>
    </citation>
    <scope>NUCLEOTIDE SEQUENCE [LARGE SCALE GENOMIC DNA]</scope>
    <source>
        <strain evidence="2">cv. Yunnan</strain>
    </source>
</reference>
<reference evidence="1 2" key="2">
    <citation type="journal article" date="2022" name="Mol. Ecol. Resour.">
        <title>The genomes of chicory, endive, great burdock and yacon provide insights into Asteraceae paleo-polyploidization history and plant inulin production.</title>
        <authorList>
            <person name="Fan W."/>
            <person name="Wang S."/>
            <person name="Wang H."/>
            <person name="Wang A."/>
            <person name="Jiang F."/>
            <person name="Liu H."/>
            <person name="Zhao H."/>
            <person name="Xu D."/>
            <person name="Zhang Y."/>
        </authorList>
    </citation>
    <scope>NUCLEOTIDE SEQUENCE [LARGE SCALE GENOMIC DNA]</scope>
    <source>
        <strain evidence="2">cv. Yunnan</strain>
        <tissue evidence="1">Leaves</tissue>
    </source>
</reference>
<protein>
    <submittedName>
        <fullName evidence="1">Uncharacterized protein</fullName>
    </submittedName>
</protein>